<dbReference type="GO" id="GO:0004222">
    <property type="term" value="F:metalloendopeptidase activity"/>
    <property type="evidence" value="ECO:0007669"/>
    <property type="project" value="InterPro"/>
</dbReference>
<feature type="domain" description="PDZ" evidence="12">
    <location>
        <begin position="128"/>
        <end position="214"/>
    </location>
</feature>
<evidence type="ECO:0000256" key="10">
    <source>
        <dbReference type="ARBA" id="ARBA00023136"/>
    </source>
</evidence>
<dbReference type="InterPro" id="IPR004387">
    <property type="entry name" value="Pept_M50_Zn"/>
</dbReference>
<dbReference type="HOGENOM" id="CLU_025778_1_0_5"/>
<comment type="cofactor">
    <cofactor evidence="1 11">
        <name>Zn(2+)</name>
        <dbReference type="ChEBI" id="CHEBI:29105"/>
    </cofactor>
</comment>
<dbReference type="NCBIfam" id="TIGR00054">
    <property type="entry name" value="RIP metalloprotease RseP"/>
    <property type="match status" value="1"/>
</dbReference>
<evidence type="ECO:0000256" key="9">
    <source>
        <dbReference type="ARBA" id="ARBA00023049"/>
    </source>
</evidence>
<keyword evidence="11" id="KW-0479">Metal-binding</keyword>
<dbReference type="PANTHER" id="PTHR42837">
    <property type="entry name" value="REGULATOR OF SIGMA-E PROTEASE RSEP"/>
    <property type="match status" value="1"/>
</dbReference>
<evidence type="ECO:0000256" key="6">
    <source>
        <dbReference type="ARBA" id="ARBA00022801"/>
    </source>
</evidence>
<feature type="transmembrane region" description="Helical" evidence="11">
    <location>
        <begin position="12"/>
        <end position="29"/>
    </location>
</feature>
<dbReference type="Pfam" id="PF17820">
    <property type="entry name" value="PDZ_6"/>
    <property type="match status" value="1"/>
</dbReference>
<dbReference type="AlphaFoldDB" id="N0BAC9"/>
<evidence type="ECO:0000256" key="7">
    <source>
        <dbReference type="ARBA" id="ARBA00022833"/>
    </source>
</evidence>
<gene>
    <name evidence="13" type="ORF">HYPDE_29013</name>
</gene>
<feature type="transmembrane region" description="Helical" evidence="11">
    <location>
        <begin position="351"/>
        <end position="369"/>
    </location>
</feature>
<keyword evidence="7 11" id="KW-0862">Zinc</keyword>
<dbReference type="SUPFAM" id="SSF50156">
    <property type="entry name" value="PDZ domain-like"/>
    <property type="match status" value="1"/>
</dbReference>
<dbReference type="EMBL" id="CP005587">
    <property type="protein sequence ID" value="AGK57481.1"/>
    <property type="molecule type" value="Genomic_DNA"/>
</dbReference>
<dbReference type="Pfam" id="PF02163">
    <property type="entry name" value="Peptidase_M50"/>
    <property type="match status" value="1"/>
</dbReference>
<dbReference type="InterPro" id="IPR041489">
    <property type="entry name" value="PDZ_6"/>
</dbReference>
<keyword evidence="5 11" id="KW-0812">Transmembrane</keyword>
<dbReference type="InterPro" id="IPR001478">
    <property type="entry name" value="PDZ"/>
</dbReference>
<keyword evidence="6 11" id="KW-0378">Hydrolase</keyword>
<dbReference type="InterPro" id="IPR008915">
    <property type="entry name" value="Peptidase_M50"/>
</dbReference>
<protein>
    <recommendedName>
        <fullName evidence="11">Zinc metalloprotease</fullName>
        <ecNumber evidence="11">3.4.24.-</ecNumber>
    </recommendedName>
</protein>
<keyword evidence="9 11" id="KW-0482">Metalloprotease</keyword>
<dbReference type="eggNOG" id="COG0750">
    <property type="taxonomic scope" value="Bacteria"/>
</dbReference>
<evidence type="ECO:0000259" key="12">
    <source>
        <dbReference type="PROSITE" id="PS50106"/>
    </source>
</evidence>
<accession>N0BAC9</accession>
<dbReference type="CDD" id="cd06163">
    <property type="entry name" value="S2P-M50_PDZ_RseP-like"/>
    <property type="match status" value="1"/>
</dbReference>
<sequence length="383" mass="41766">MDFLATLVTGIWQYGIMFLLVLTLVVFIHELGHFLVARWCGVTVKAFSIGFGPEIYGFYDKYGTRWRFAWIPLGGYVKFIDDDNASSQRSSVATKGLSPSERAGAFHSKPVSSRAAVVAAGPIANFLLATVLYAALNATVGIHVLPALVDGVVPNSPAAQAGFLTGDQITAINDTQIDKFEDLQRIVGSSAGEPLTFTIERNGEKLTLKVTPTVDEQRDAFGRTYRRGLIGIQRSVSADKVRTVDVSLPQAVLLGVGETYSNISQTIGGLWDIATRRQSAEQMGGPIMMAEVTAKVAELGIEPMLRWIAFISANIGFLNLLPIPVLDGGHLLFYAYEAVRRKPASERMQQMGFQVGLAVLMMLVVFVNFNDIMNVWRRLTGTG</sequence>
<evidence type="ECO:0000313" key="13">
    <source>
        <dbReference type="EMBL" id="AGK57481.1"/>
    </source>
</evidence>
<organism evidence="13 14">
    <name type="scientific">Hyphomicrobium denitrificans 1NES1</name>
    <dbReference type="NCBI Taxonomy" id="670307"/>
    <lineage>
        <taxon>Bacteria</taxon>
        <taxon>Pseudomonadati</taxon>
        <taxon>Pseudomonadota</taxon>
        <taxon>Alphaproteobacteria</taxon>
        <taxon>Hyphomicrobiales</taxon>
        <taxon>Hyphomicrobiaceae</taxon>
        <taxon>Hyphomicrobium</taxon>
    </lineage>
</organism>
<feature type="transmembrane region" description="Helical" evidence="11">
    <location>
        <begin position="307"/>
        <end position="326"/>
    </location>
</feature>
<evidence type="ECO:0000313" key="14">
    <source>
        <dbReference type="Proteomes" id="UP000005952"/>
    </source>
</evidence>
<keyword evidence="4 13" id="KW-0645">Protease</keyword>
<dbReference type="CDD" id="cd23081">
    <property type="entry name" value="cpPDZ_EcRseP-like"/>
    <property type="match status" value="1"/>
</dbReference>
<dbReference type="GO" id="GO:0046872">
    <property type="term" value="F:metal ion binding"/>
    <property type="evidence" value="ECO:0007669"/>
    <property type="project" value="UniProtKB-KW"/>
</dbReference>
<dbReference type="STRING" id="670307.HYPDE_29013"/>
<name>N0BAC9_9HYPH</name>
<evidence type="ECO:0000256" key="2">
    <source>
        <dbReference type="ARBA" id="ARBA00004141"/>
    </source>
</evidence>
<keyword evidence="14" id="KW-1185">Reference proteome</keyword>
<dbReference type="GO" id="GO:0016020">
    <property type="term" value="C:membrane"/>
    <property type="evidence" value="ECO:0007669"/>
    <property type="project" value="UniProtKB-SubCell"/>
</dbReference>
<dbReference type="GO" id="GO:0006508">
    <property type="term" value="P:proteolysis"/>
    <property type="evidence" value="ECO:0007669"/>
    <property type="project" value="UniProtKB-KW"/>
</dbReference>
<dbReference type="EC" id="3.4.24.-" evidence="11"/>
<dbReference type="Gene3D" id="2.30.42.10">
    <property type="match status" value="1"/>
</dbReference>
<evidence type="ECO:0000256" key="1">
    <source>
        <dbReference type="ARBA" id="ARBA00001947"/>
    </source>
</evidence>
<dbReference type="InterPro" id="IPR036034">
    <property type="entry name" value="PDZ_sf"/>
</dbReference>
<dbReference type="KEGG" id="hdt:HYPDE_29013"/>
<keyword evidence="10 11" id="KW-0472">Membrane</keyword>
<evidence type="ECO:0000256" key="4">
    <source>
        <dbReference type="ARBA" id="ARBA00022670"/>
    </source>
</evidence>
<keyword evidence="8 11" id="KW-1133">Transmembrane helix</keyword>
<evidence type="ECO:0000256" key="5">
    <source>
        <dbReference type="ARBA" id="ARBA00022692"/>
    </source>
</evidence>
<dbReference type="RefSeq" id="WP_015597516.1">
    <property type="nucleotide sequence ID" value="NC_021172.1"/>
</dbReference>
<evidence type="ECO:0000256" key="3">
    <source>
        <dbReference type="ARBA" id="ARBA00007931"/>
    </source>
</evidence>
<dbReference type="OrthoDB" id="9782003at2"/>
<dbReference type="PROSITE" id="PS50106">
    <property type="entry name" value="PDZ"/>
    <property type="match status" value="1"/>
</dbReference>
<reference evidence="13 14" key="1">
    <citation type="journal article" date="2013" name="Genome Announc.">
        <title>Genome sequences for three denitrifying bacterial strains isolated from a uranium- and nitrate-contaminated subsurface environment.</title>
        <authorList>
            <person name="Venkatramanan R."/>
            <person name="Prakash O."/>
            <person name="Woyke T."/>
            <person name="Chain P."/>
            <person name="Goodwin L.A."/>
            <person name="Watson D."/>
            <person name="Brooks S."/>
            <person name="Kostka J.E."/>
            <person name="Green S.J."/>
        </authorList>
    </citation>
    <scope>NUCLEOTIDE SEQUENCE [LARGE SCALE GENOMIC DNA]</scope>
    <source>
        <strain evidence="13 14">1NES1</strain>
    </source>
</reference>
<evidence type="ECO:0000256" key="11">
    <source>
        <dbReference type="RuleBase" id="RU362031"/>
    </source>
</evidence>
<dbReference type="PANTHER" id="PTHR42837:SF2">
    <property type="entry name" value="MEMBRANE METALLOPROTEASE ARASP2, CHLOROPLASTIC-RELATED"/>
    <property type="match status" value="1"/>
</dbReference>
<evidence type="ECO:0000256" key="8">
    <source>
        <dbReference type="ARBA" id="ARBA00022989"/>
    </source>
</evidence>
<comment type="subcellular location">
    <subcellularLocation>
        <location evidence="2">Membrane</location>
        <topology evidence="2">Multi-pass membrane protein</topology>
    </subcellularLocation>
</comment>
<dbReference type="SMART" id="SM00228">
    <property type="entry name" value="PDZ"/>
    <property type="match status" value="1"/>
</dbReference>
<comment type="similarity">
    <text evidence="3 11">Belongs to the peptidase M50B family.</text>
</comment>
<proteinExistence type="inferred from homology"/>
<dbReference type="Proteomes" id="UP000005952">
    <property type="component" value="Chromosome"/>
</dbReference>